<feature type="domain" description="Oxidoreductase molybdopterin-binding" evidence="1">
    <location>
        <begin position="80"/>
        <end position="244"/>
    </location>
</feature>
<dbReference type="GO" id="GO:0043546">
    <property type="term" value="F:molybdopterin cofactor binding"/>
    <property type="evidence" value="ECO:0007669"/>
    <property type="project" value="TreeGrafter"/>
</dbReference>
<evidence type="ECO:0000313" key="3">
    <source>
        <dbReference type="Proteomes" id="UP000198588"/>
    </source>
</evidence>
<protein>
    <submittedName>
        <fullName evidence="2">Oxidoreductase molybdopterin binding domain-containing protein</fullName>
    </submittedName>
</protein>
<organism evidence="2 3">
    <name type="scientific">Mesorhizobium qingshengii</name>
    <dbReference type="NCBI Taxonomy" id="1165689"/>
    <lineage>
        <taxon>Bacteria</taxon>
        <taxon>Pseudomonadati</taxon>
        <taxon>Pseudomonadota</taxon>
        <taxon>Alphaproteobacteria</taxon>
        <taxon>Hyphomicrobiales</taxon>
        <taxon>Phyllobacteriaceae</taxon>
        <taxon>Mesorhizobium</taxon>
    </lineage>
</organism>
<dbReference type="AlphaFoldDB" id="A0A1G5ZRH0"/>
<dbReference type="InterPro" id="IPR014756">
    <property type="entry name" value="Ig_E-set"/>
</dbReference>
<proteinExistence type="predicted"/>
<dbReference type="GO" id="GO:0020037">
    <property type="term" value="F:heme binding"/>
    <property type="evidence" value="ECO:0007669"/>
    <property type="project" value="TreeGrafter"/>
</dbReference>
<gene>
    <name evidence="2" type="ORF">SAMN02927914_05862</name>
</gene>
<dbReference type="EMBL" id="FMXM01000026">
    <property type="protein sequence ID" value="SDA97379.1"/>
    <property type="molecule type" value="Genomic_DNA"/>
</dbReference>
<dbReference type="GO" id="GO:0006790">
    <property type="term" value="P:sulfur compound metabolic process"/>
    <property type="evidence" value="ECO:0007669"/>
    <property type="project" value="TreeGrafter"/>
</dbReference>
<dbReference type="Pfam" id="PF00174">
    <property type="entry name" value="Oxidored_molyb"/>
    <property type="match status" value="1"/>
</dbReference>
<dbReference type="Proteomes" id="UP000198588">
    <property type="component" value="Unassembled WGS sequence"/>
</dbReference>
<dbReference type="CDD" id="cd02110">
    <property type="entry name" value="SO_family_Moco_dimer"/>
    <property type="match status" value="1"/>
</dbReference>
<accession>A0A1G5ZRH0</accession>
<dbReference type="InterPro" id="IPR000572">
    <property type="entry name" value="OxRdtase_Mopterin-bd_dom"/>
</dbReference>
<dbReference type="PRINTS" id="PR00407">
    <property type="entry name" value="EUMOPTERIN"/>
</dbReference>
<dbReference type="SUPFAM" id="SSF81296">
    <property type="entry name" value="E set domains"/>
    <property type="match status" value="1"/>
</dbReference>
<evidence type="ECO:0000313" key="2">
    <source>
        <dbReference type="EMBL" id="SDA97379.1"/>
    </source>
</evidence>
<dbReference type="SUPFAM" id="SSF56524">
    <property type="entry name" value="Oxidoreductase molybdopterin-binding domain"/>
    <property type="match status" value="1"/>
</dbReference>
<dbReference type="RefSeq" id="WP_091585467.1">
    <property type="nucleotide sequence ID" value="NZ_FMXM01000026.1"/>
</dbReference>
<dbReference type="InterPro" id="IPR008335">
    <property type="entry name" value="Mopterin_OxRdtase_euk"/>
</dbReference>
<dbReference type="STRING" id="1165689.SAMN02927914_05862"/>
<reference evidence="2 3" key="1">
    <citation type="submission" date="2016-10" db="EMBL/GenBank/DDBJ databases">
        <authorList>
            <person name="de Groot N.N."/>
        </authorList>
    </citation>
    <scope>NUCLEOTIDE SEQUENCE [LARGE SCALE GENOMIC DNA]</scope>
    <source>
        <strain evidence="2 3">CGMCC 1.12097</strain>
    </source>
</reference>
<dbReference type="GO" id="GO:0008482">
    <property type="term" value="F:sulfite oxidase activity"/>
    <property type="evidence" value="ECO:0007669"/>
    <property type="project" value="TreeGrafter"/>
</dbReference>
<dbReference type="Gene3D" id="3.90.420.10">
    <property type="entry name" value="Oxidoreductase, molybdopterin-binding domain"/>
    <property type="match status" value="1"/>
</dbReference>
<sequence length="385" mass="42727">MHNFQRRELLVQGSAALVAIAALHASRRAYAFPTQAGGEVVPWLDQPTENPNPAGIKTQLVWEDLDSWITPNDKFFSISHFDRPTIDEKTWSMRIEGLVKKPLKLTLADIRARPRQEVVFTVECSGNHGFPFFTGGIGNARWAGTPLAPILEEAGVLQNGIEVVFFGTDESEIPIRDVKMKQNFARSMSLADAMNPDNLLCYEMNGAALPAANGFPLRLIAPGWYGIANVKWLKRIEVRDTRFMSLLMARDYVTIREEDHNGETVWAETSVGRALIKSAPAKVTRKGSDYAIVGAAWGAPIDRVEVQIDQAPWAPATIDHSEEAEHAWKIWSLAWANPSPGEHTVTSRAVSTTGQIQPAMDDPLIAKKHTYWESNGQVTRHVKIG</sequence>
<dbReference type="OrthoDB" id="9795587at2"/>
<evidence type="ECO:0000259" key="1">
    <source>
        <dbReference type="Pfam" id="PF00174"/>
    </source>
</evidence>
<name>A0A1G5ZRH0_9HYPH</name>
<dbReference type="Gene3D" id="2.60.40.650">
    <property type="match status" value="1"/>
</dbReference>
<dbReference type="PANTHER" id="PTHR19372:SF7">
    <property type="entry name" value="SULFITE OXIDASE, MITOCHONDRIAL"/>
    <property type="match status" value="1"/>
</dbReference>
<dbReference type="PANTHER" id="PTHR19372">
    <property type="entry name" value="SULFITE REDUCTASE"/>
    <property type="match status" value="1"/>
</dbReference>
<dbReference type="InterPro" id="IPR036374">
    <property type="entry name" value="OxRdtase_Mopterin-bd_sf"/>
</dbReference>